<dbReference type="PROSITE" id="PS51272">
    <property type="entry name" value="SLH"/>
    <property type="match status" value="1"/>
</dbReference>
<dbReference type="Proteomes" id="UP000002366">
    <property type="component" value="Chromosome"/>
</dbReference>
<evidence type="ECO:0000313" key="3">
    <source>
        <dbReference type="EMBL" id="ADE57601.1"/>
    </source>
</evidence>
<feature type="signal peptide" evidence="1">
    <location>
        <begin position="1"/>
        <end position="22"/>
    </location>
</feature>
<dbReference type="AlphaFoldDB" id="D5EGB9"/>
<evidence type="ECO:0000256" key="1">
    <source>
        <dbReference type="SAM" id="SignalP"/>
    </source>
</evidence>
<proteinExistence type="predicted"/>
<reference evidence="3 4" key="1">
    <citation type="journal article" date="2010" name="Stand. Genomic Sci.">
        <title>Complete genome sequence of Aminobacterium colombiense type strain (ALA-1).</title>
        <authorList>
            <person name="Chertkov O."/>
            <person name="Sikorski J."/>
            <person name="Brambilla E."/>
            <person name="Lapidus A."/>
            <person name="Copeland A."/>
            <person name="Glavina Del Rio T."/>
            <person name="Nolan M."/>
            <person name="Lucas S."/>
            <person name="Tice H."/>
            <person name="Cheng J.F."/>
            <person name="Han C."/>
            <person name="Detter J.C."/>
            <person name="Bruce D."/>
            <person name="Tapia R."/>
            <person name="Goodwin L."/>
            <person name="Pitluck S."/>
            <person name="Liolios K."/>
            <person name="Ivanova N."/>
            <person name="Mavromatis K."/>
            <person name="Ovchinnikova G."/>
            <person name="Pati A."/>
            <person name="Chen A."/>
            <person name="Palaniappan K."/>
            <person name="Land M."/>
            <person name="Hauser L."/>
            <person name="Chang Y.J."/>
            <person name="Jeffries C.D."/>
            <person name="Spring S."/>
            <person name="Rohde M."/>
            <person name="Goker M."/>
            <person name="Bristow J."/>
            <person name="Eisen J.A."/>
            <person name="Markowitz V."/>
            <person name="Hugenholtz P."/>
            <person name="Kyrpides N.C."/>
            <person name="Klenk H.P."/>
        </authorList>
    </citation>
    <scope>NUCLEOTIDE SEQUENCE [LARGE SCALE GENOMIC DNA]</scope>
    <source>
        <strain evidence="4">DSM 12261 / ALA-1</strain>
    </source>
</reference>
<dbReference type="PANTHER" id="PTHR43308:SF1">
    <property type="entry name" value="OUTER MEMBRANE PROTEIN ALPHA"/>
    <property type="match status" value="1"/>
</dbReference>
<gene>
    <name evidence="3" type="ordered locus">Amico_1484</name>
</gene>
<dbReference type="Pfam" id="PF00395">
    <property type="entry name" value="SLH"/>
    <property type="match status" value="1"/>
</dbReference>
<organism evidence="3 4">
    <name type="scientific">Aminobacterium colombiense (strain DSM 12261 / ALA-1)</name>
    <dbReference type="NCBI Taxonomy" id="572547"/>
    <lineage>
        <taxon>Bacteria</taxon>
        <taxon>Thermotogati</taxon>
        <taxon>Synergistota</taxon>
        <taxon>Synergistia</taxon>
        <taxon>Synergistales</taxon>
        <taxon>Aminobacteriaceae</taxon>
        <taxon>Aminobacterium</taxon>
    </lineage>
</organism>
<dbReference type="eggNOG" id="COG3203">
    <property type="taxonomic scope" value="Bacteria"/>
</dbReference>
<dbReference type="STRING" id="572547.Amico_1484"/>
<accession>D5EGB9</accession>
<dbReference type="KEGG" id="aco:Amico_1484"/>
<keyword evidence="4" id="KW-1185">Reference proteome</keyword>
<keyword evidence="1" id="KW-0732">Signal</keyword>
<feature type="domain" description="SLH" evidence="2">
    <location>
        <begin position="22"/>
        <end position="85"/>
    </location>
</feature>
<dbReference type="InterPro" id="IPR051465">
    <property type="entry name" value="Cell_Envelope_Struct_Comp"/>
</dbReference>
<feature type="chain" id="PRO_5003070649" evidence="1">
    <location>
        <begin position="23"/>
        <end position="463"/>
    </location>
</feature>
<dbReference type="InterPro" id="IPR001119">
    <property type="entry name" value="SLH_dom"/>
</dbReference>
<protein>
    <submittedName>
        <fullName evidence="3">S-layer domain protein</fullName>
    </submittedName>
</protein>
<sequence>MKKILALVAVVALVAFAAPAFAANPFMDVPMNHWAYDAVGQLASRGVVSGYPDGSYKGNQPMTRYEMASLVARSLAVVDMEKASKQDVEMLKKLVVEFKDELDALGVKVDKLDGRVAVLEENLGGWKFWGEFRFDAKFADRAGGLYTDRSDVDFNLNRYRIWMSKKVDDKVKFTARLGNNAGNVSWQRYWIDVALPWDVNMMAGLWAFDWEDDDGLYTDNDAWFTDRSLNGFYFGRPFSMGDFAMYVARNDDPAALDEYYEYAGRVKFNFNENFWMSGNYIARDYDVADDESVWWAALGFNFNSDWGFKGAYYKQDLNVAAGEDSPAAWQAILDVKQAALGFTSLWVEYTDFDENFAAWTDGPWDNYGTVTGTGLGAYDNILFVSLNQKWNDKWSTFQRYLSGSARATGAGFDDTTNWTVGVKYYYTPALSFELAYDKIENSQTRTAAANDDNVIRLRTRVTF</sequence>
<dbReference type="PANTHER" id="PTHR43308">
    <property type="entry name" value="OUTER MEMBRANE PROTEIN ALPHA-RELATED"/>
    <property type="match status" value="1"/>
</dbReference>
<evidence type="ECO:0000259" key="2">
    <source>
        <dbReference type="PROSITE" id="PS51272"/>
    </source>
</evidence>
<evidence type="ECO:0000313" key="4">
    <source>
        <dbReference type="Proteomes" id="UP000002366"/>
    </source>
</evidence>
<dbReference type="RefSeq" id="WP_013048864.1">
    <property type="nucleotide sequence ID" value="NC_014011.1"/>
</dbReference>
<dbReference type="OrthoDB" id="185675at2"/>
<name>D5EGB9_AMICL</name>
<dbReference type="SUPFAM" id="SSF56935">
    <property type="entry name" value="Porins"/>
    <property type="match status" value="1"/>
</dbReference>
<dbReference type="HOGENOM" id="CLU_041895_0_0_0"/>
<dbReference type="EMBL" id="CP001997">
    <property type="protein sequence ID" value="ADE57601.1"/>
    <property type="molecule type" value="Genomic_DNA"/>
</dbReference>